<comment type="caution">
    <text evidence="1">The sequence shown here is derived from an EMBL/GenBank/DDBJ whole genome shotgun (WGS) entry which is preliminary data.</text>
</comment>
<dbReference type="InterPro" id="IPR015915">
    <property type="entry name" value="Kelch-typ_b-propeller"/>
</dbReference>
<dbReference type="SUPFAM" id="SSF117281">
    <property type="entry name" value="Kelch motif"/>
    <property type="match status" value="1"/>
</dbReference>
<keyword evidence="2" id="KW-1185">Reference proteome</keyword>
<evidence type="ECO:0000313" key="2">
    <source>
        <dbReference type="Proteomes" id="UP000187209"/>
    </source>
</evidence>
<protein>
    <recommendedName>
        <fullName evidence="3">Kelch motif family protein</fullName>
    </recommendedName>
</protein>
<accession>A0A1R2CS70</accession>
<organism evidence="1 2">
    <name type="scientific">Stentor coeruleus</name>
    <dbReference type="NCBI Taxonomy" id="5963"/>
    <lineage>
        <taxon>Eukaryota</taxon>
        <taxon>Sar</taxon>
        <taxon>Alveolata</taxon>
        <taxon>Ciliophora</taxon>
        <taxon>Postciliodesmatophora</taxon>
        <taxon>Heterotrichea</taxon>
        <taxon>Heterotrichida</taxon>
        <taxon>Stentoridae</taxon>
        <taxon>Stentor</taxon>
    </lineage>
</organism>
<dbReference type="AlphaFoldDB" id="A0A1R2CS70"/>
<evidence type="ECO:0008006" key="3">
    <source>
        <dbReference type="Google" id="ProtNLM"/>
    </source>
</evidence>
<reference evidence="1 2" key="1">
    <citation type="submission" date="2016-11" db="EMBL/GenBank/DDBJ databases">
        <title>The macronuclear genome of Stentor coeruleus: a giant cell with tiny introns.</title>
        <authorList>
            <person name="Slabodnick M."/>
            <person name="Ruby J.G."/>
            <person name="Reiff S.B."/>
            <person name="Swart E.C."/>
            <person name="Gosai S."/>
            <person name="Prabakaran S."/>
            <person name="Witkowska E."/>
            <person name="Larue G.E."/>
            <person name="Fisher S."/>
            <person name="Freeman R.M."/>
            <person name="Gunawardena J."/>
            <person name="Chu W."/>
            <person name="Stover N.A."/>
            <person name="Gregory B.D."/>
            <person name="Nowacki M."/>
            <person name="Derisi J."/>
            <person name="Roy S.W."/>
            <person name="Marshall W.F."/>
            <person name="Sood P."/>
        </authorList>
    </citation>
    <scope>NUCLEOTIDE SEQUENCE [LARGE SCALE GENOMIC DNA]</scope>
    <source>
        <strain evidence="1">WM001</strain>
    </source>
</reference>
<dbReference type="Proteomes" id="UP000187209">
    <property type="component" value="Unassembled WGS sequence"/>
</dbReference>
<evidence type="ECO:0000313" key="1">
    <source>
        <dbReference type="EMBL" id="OMJ91847.1"/>
    </source>
</evidence>
<sequence>MGNCASKRTNRSYQSSVKVSVPNLVYINRSNKTLLAVISYDISLVKLKQKVKVYKNSAVSYIDHETIIVAGGSDSSNSLTNRVFLINAYQKSIVELPSLPVPMKFGQFCRSYSHLYCLGGISESEDNSSCQLEESSPLMRFDFTSSTWEVFKHKHNRTAEHYLNRRIIHEEEKLRESIYFTECPKLKDLLFPAVGYWNGKIYIIGGKIATPGGFEVFDKVFAIHVEGQEFRIIEEPYVIPVKLSASTCFVKGGKGFIAGGLLENSMPNMEVFIVDFDEKTVKKLEIGIDRPLEEHYPINVEDKGILCYSPPKLLYVREDKSKIYQFSMPSQDTLNYLDLTLEKSSNEKKCSQKVMVDLSLVFCSRTEAPNHAVIEPLAMPKMLLDKVDENI</sequence>
<proteinExistence type="predicted"/>
<dbReference type="Gene3D" id="2.120.10.80">
    <property type="entry name" value="Kelch-type beta propeller"/>
    <property type="match status" value="1"/>
</dbReference>
<dbReference type="OrthoDB" id="325505at2759"/>
<gene>
    <name evidence="1" type="ORF">SteCoe_5519</name>
</gene>
<dbReference type="EMBL" id="MPUH01000073">
    <property type="protein sequence ID" value="OMJ91847.1"/>
    <property type="molecule type" value="Genomic_DNA"/>
</dbReference>
<name>A0A1R2CS70_9CILI</name>